<organism evidence="2 3">
    <name type="scientific">Lithocarpus litseifolius</name>
    <dbReference type="NCBI Taxonomy" id="425828"/>
    <lineage>
        <taxon>Eukaryota</taxon>
        <taxon>Viridiplantae</taxon>
        <taxon>Streptophyta</taxon>
        <taxon>Embryophyta</taxon>
        <taxon>Tracheophyta</taxon>
        <taxon>Spermatophyta</taxon>
        <taxon>Magnoliopsida</taxon>
        <taxon>eudicotyledons</taxon>
        <taxon>Gunneridae</taxon>
        <taxon>Pentapetalae</taxon>
        <taxon>rosids</taxon>
        <taxon>fabids</taxon>
        <taxon>Fagales</taxon>
        <taxon>Fagaceae</taxon>
        <taxon>Lithocarpus</taxon>
    </lineage>
</organism>
<dbReference type="Proteomes" id="UP001459277">
    <property type="component" value="Unassembled WGS sequence"/>
</dbReference>
<comment type="caution">
    <text evidence="2">The sequence shown here is derived from an EMBL/GenBank/DDBJ whole genome shotgun (WGS) entry which is preliminary data.</text>
</comment>
<feature type="domain" description="Putative plant transposon protein" evidence="1">
    <location>
        <begin position="12"/>
        <end position="119"/>
    </location>
</feature>
<dbReference type="AlphaFoldDB" id="A0AAW2BFC7"/>
<evidence type="ECO:0000259" key="1">
    <source>
        <dbReference type="Pfam" id="PF20167"/>
    </source>
</evidence>
<reference evidence="2 3" key="1">
    <citation type="submission" date="2024-01" db="EMBL/GenBank/DDBJ databases">
        <title>A telomere-to-telomere, gap-free genome of sweet tea (Lithocarpus litseifolius).</title>
        <authorList>
            <person name="Zhou J."/>
        </authorList>
    </citation>
    <scope>NUCLEOTIDE SEQUENCE [LARGE SCALE GENOMIC DNA]</scope>
    <source>
        <strain evidence="2">Zhou-2022a</strain>
        <tissue evidence="2">Leaf</tissue>
    </source>
</reference>
<evidence type="ECO:0000313" key="3">
    <source>
        <dbReference type="Proteomes" id="UP001459277"/>
    </source>
</evidence>
<protein>
    <recommendedName>
        <fullName evidence="1">Putative plant transposon protein domain-containing protein</fullName>
    </recommendedName>
</protein>
<dbReference type="EMBL" id="JAZDWU010000012">
    <property type="protein sequence ID" value="KAK9983737.1"/>
    <property type="molecule type" value="Genomic_DNA"/>
</dbReference>
<sequence length="223" mass="25256">MFPKPPVYDNLNKEEEVLREALGDNLEFSSNGKSVSVASLSPELGLLMTIMFHNLYPLSSTGYMNLDRALFLHDLITREEIDVCFHIFHILAKTAERTTSRNCLPFCRLISKILKLNGVHPLANEYPYPHPSPINIHTFNASIGHTRKSTKLESHASQGSSSSGSHTYDEKIDNIMATFQEVNTKIFGLATIMHSQHIRFDTEFTSLQTQLDQIQRKLEEHGV</sequence>
<evidence type="ECO:0000313" key="2">
    <source>
        <dbReference type="EMBL" id="KAK9983737.1"/>
    </source>
</evidence>
<gene>
    <name evidence="2" type="ORF">SO802_033262</name>
</gene>
<accession>A0AAW2BFC7</accession>
<dbReference type="Pfam" id="PF20167">
    <property type="entry name" value="Transposase_32"/>
    <property type="match status" value="1"/>
</dbReference>
<name>A0AAW2BFC7_9ROSI</name>
<dbReference type="InterPro" id="IPR046796">
    <property type="entry name" value="Transposase_32_dom"/>
</dbReference>
<proteinExistence type="predicted"/>
<keyword evidence="3" id="KW-1185">Reference proteome</keyword>